<dbReference type="eggNOG" id="arCOG07533">
    <property type="taxonomic scope" value="Archaea"/>
</dbReference>
<feature type="transmembrane region" description="Helical" evidence="1">
    <location>
        <begin position="108"/>
        <end position="128"/>
    </location>
</feature>
<evidence type="ECO:0000313" key="3">
    <source>
        <dbReference type="Proteomes" id="UP000001882"/>
    </source>
</evidence>
<feature type="transmembrane region" description="Helical" evidence="1">
    <location>
        <begin position="140"/>
        <end position="159"/>
    </location>
</feature>
<dbReference type="Pfam" id="PF14329">
    <property type="entry name" value="DUF4386"/>
    <property type="match status" value="1"/>
</dbReference>
<organism evidence="2 3">
    <name type="scientific">Methanocella paludicola (strain DSM 17711 / JCM 13418 / NBRC 101707 / SANAE)</name>
    <dbReference type="NCBI Taxonomy" id="304371"/>
    <lineage>
        <taxon>Archaea</taxon>
        <taxon>Methanobacteriati</taxon>
        <taxon>Methanobacteriota</taxon>
        <taxon>Stenosarchaea group</taxon>
        <taxon>Methanomicrobia</taxon>
        <taxon>Methanocellales</taxon>
        <taxon>Methanocellaceae</taxon>
        <taxon>Methanocella</taxon>
    </lineage>
</organism>
<keyword evidence="1" id="KW-1133">Transmembrane helix</keyword>
<accession>D1YVM4</accession>
<evidence type="ECO:0008006" key="4">
    <source>
        <dbReference type="Google" id="ProtNLM"/>
    </source>
</evidence>
<dbReference type="KEGG" id="mpd:MCP_0424"/>
<proteinExistence type="predicted"/>
<name>D1YVM4_METPS</name>
<dbReference type="OrthoDB" id="351112at2157"/>
<reference evidence="3" key="3">
    <citation type="journal article" date="2011" name="PLoS ONE">
        <title>Genome sequence of a mesophilic hydrogenotrophic methanogen Methanocella paludicola, the first cultivated representative of the order Methanocellales.</title>
        <authorList>
            <person name="Sakai S."/>
            <person name="Takaki Y."/>
            <person name="Shimamura S."/>
            <person name="Sekine M."/>
            <person name="Tajima T."/>
            <person name="Kosugi H."/>
            <person name="Ichikawa N."/>
            <person name="Tasumi E."/>
            <person name="Hiraki A.T."/>
            <person name="Shimizu A."/>
            <person name="Kato Y."/>
            <person name="Nishiko R."/>
            <person name="Mori K."/>
            <person name="Fujita N."/>
            <person name="Imachi H."/>
            <person name="Takai K."/>
        </authorList>
    </citation>
    <scope>NUCLEOTIDE SEQUENCE [LARGE SCALE GENOMIC DNA]</scope>
    <source>
        <strain evidence="3">DSM 17711 / JCM 13418 / NBRC 101707 / SANAE</strain>
    </source>
</reference>
<keyword evidence="1" id="KW-0472">Membrane</keyword>
<reference evidence="2 3" key="1">
    <citation type="journal article" date="2007" name="Appl. Environ. Microbiol.">
        <title>Isolation of key methanogens for global methane emission from rice paddy fields: a novel isolate affiliated with the clone cluster rice cluster I.</title>
        <authorList>
            <person name="Sakai S."/>
            <person name="Imachi H."/>
            <person name="Sekiguchi Y."/>
            <person name="Ohashi A."/>
            <person name="Harada H."/>
            <person name="Kamagata Y."/>
        </authorList>
    </citation>
    <scope>NUCLEOTIDE SEQUENCE [LARGE SCALE GENOMIC DNA]</scope>
    <source>
        <strain evidence="3">DSM 17711 / JCM 13418 / NBRC 101707 / SANAE</strain>
    </source>
</reference>
<dbReference type="InterPro" id="IPR025495">
    <property type="entry name" value="DUF4386"/>
</dbReference>
<dbReference type="Proteomes" id="UP000001882">
    <property type="component" value="Chromosome"/>
</dbReference>
<feature type="transmembrane region" description="Helical" evidence="1">
    <location>
        <begin position="166"/>
        <end position="185"/>
    </location>
</feature>
<dbReference type="RefSeq" id="WP_012899176.1">
    <property type="nucleotide sequence ID" value="NC_013665.1"/>
</dbReference>
<feature type="transmembrane region" description="Helical" evidence="1">
    <location>
        <begin position="37"/>
        <end position="58"/>
    </location>
</feature>
<reference evidence="2 3" key="2">
    <citation type="journal article" date="2008" name="Int. J. Syst. Evol. Microbiol.">
        <title>Methanocella paludicola gen. nov., sp. nov., a methane-producing archaeon, the first isolate of the lineage 'Rice Cluster I', and proposal of the new archaeal order Methanocellales ord. nov.</title>
        <authorList>
            <person name="Sakai S."/>
            <person name="Imachi H."/>
            <person name="Hanada S."/>
            <person name="Ohashi A."/>
            <person name="Harada H."/>
            <person name="Kamagata Y."/>
        </authorList>
    </citation>
    <scope>NUCLEOTIDE SEQUENCE [LARGE SCALE GENOMIC DNA]</scope>
    <source>
        <strain evidence="3">DSM 17711 / JCM 13418 / NBRC 101707 / SANAE</strain>
    </source>
</reference>
<dbReference type="STRING" id="304371.MCP_0424"/>
<dbReference type="EMBL" id="AP011532">
    <property type="protein sequence ID" value="BAI60496.1"/>
    <property type="molecule type" value="Genomic_DNA"/>
</dbReference>
<dbReference type="PATRIC" id="fig|304371.9.peg.436"/>
<protein>
    <recommendedName>
        <fullName evidence="4">DUF4386 domain-containing protein</fullName>
    </recommendedName>
</protein>
<evidence type="ECO:0000256" key="1">
    <source>
        <dbReference type="SAM" id="Phobius"/>
    </source>
</evidence>
<sequence length="257" mass="27844">MSFDTGHINGFIRRKTGDFETIVISNPNKNLARAAGILYLVMIVCGMAAQLIRGSLIVPGNGVVTTGNIVASESLFRVAFISDLFMATGFLLFAWALYVLLKPVNKNIALLFVLLATASVAILCLNLLNQFAILILVNDAGYLAAFGAVHLNALVMLFADLHYYGYYIAQISFGLWLAPLGYLVIKSGFLPRILGILLIIATFGHLFGFLAAFLLPGYESFGDLPAFLEIPFGLWLLVKGVQGQQPVKNPNQQAAIS</sequence>
<gene>
    <name evidence="2" type="ordered locus">MCP_0424</name>
</gene>
<feature type="transmembrane region" description="Helical" evidence="1">
    <location>
        <begin position="78"/>
        <end position="101"/>
    </location>
</feature>
<dbReference type="GeneID" id="8680521"/>
<keyword evidence="3" id="KW-1185">Reference proteome</keyword>
<dbReference type="InParanoid" id="D1YVM4"/>
<dbReference type="AlphaFoldDB" id="D1YVM4"/>
<feature type="transmembrane region" description="Helical" evidence="1">
    <location>
        <begin position="191"/>
        <end position="215"/>
    </location>
</feature>
<keyword evidence="1" id="KW-0812">Transmembrane</keyword>
<evidence type="ECO:0000313" key="2">
    <source>
        <dbReference type="EMBL" id="BAI60496.1"/>
    </source>
</evidence>